<accession>A0A9W7EBG6</accession>
<sequence length="149" mass="17735">MVFLEDGQLSDFYDVVPPSMVLFLLCLNLTFMIINGFSISYTWTYFLITWYFKGFLLNPIGRWWRIGRGEGKGFENDCDWYEYYALAKKLEDVETLKLKENEILERRLREERRIENMTGRPVRRPVIVRTRQGQVVPPLPNDPNESTEN</sequence>
<proteinExistence type="predicted"/>
<comment type="caution">
    <text evidence="2">The sequence shown here is derived from an EMBL/GenBank/DDBJ whole genome shotgun (WGS) entry which is preliminary data.</text>
</comment>
<dbReference type="Proteomes" id="UP001162640">
    <property type="component" value="Unassembled WGS sequence"/>
</dbReference>
<evidence type="ECO:0000313" key="3">
    <source>
        <dbReference type="Proteomes" id="UP001162640"/>
    </source>
</evidence>
<name>A0A9W7EBG6_9STRA</name>
<protein>
    <submittedName>
        <fullName evidence="2">Uncharacterized protein</fullName>
    </submittedName>
</protein>
<reference evidence="3" key="1">
    <citation type="journal article" date="2023" name="Commun. Biol.">
        <title>Genome analysis of Parmales, the sister group of diatoms, reveals the evolutionary specialization of diatoms from phago-mixotrophs to photoautotrophs.</title>
        <authorList>
            <person name="Ban H."/>
            <person name="Sato S."/>
            <person name="Yoshikawa S."/>
            <person name="Yamada K."/>
            <person name="Nakamura Y."/>
            <person name="Ichinomiya M."/>
            <person name="Sato N."/>
            <person name="Blanc-Mathieu R."/>
            <person name="Endo H."/>
            <person name="Kuwata A."/>
            <person name="Ogata H."/>
        </authorList>
    </citation>
    <scope>NUCLEOTIDE SEQUENCE [LARGE SCALE GENOMIC DNA]</scope>
</reference>
<dbReference type="AlphaFoldDB" id="A0A9W7EBG6"/>
<evidence type="ECO:0000256" key="1">
    <source>
        <dbReference type="SAM" id="Phobius"/>
    </source>
</evidence>
<keyword evidence="1" id="KW-0812">Transmembrane</keyword>
<gene>
    <name evidence="2" type="ORF">TL16_g05952</name>
</gene>
<keyword evidence="1" id="KW-1133">Transmembrane helix</keyword>
<keyword evidence="1" id="KW-0472">Membrane</keyword>
<dbReference type="EMBL" id="BLQM01000177">
    <property type="protein sequence ID" value="GMH72573.1"/>
    <property type="molecule type" value="Genomic_DNA"/>
</dbReference>
<feature type="transmembrane region" description="Helical" evidence="1">
    <location>
        <begin position="20"/>
        <end position="52"/>
    </location>
</feature>
<evidence type="ECO:0000313" key="2">
    <source>
        <dbReference type="EMBL" id="GMH72573.1"/>
    </source>
</evidence>
<organism evidence="2 3">
    <name type="scientific">Triparma laevis f. inornata</name>
    <dbReference type="NCBI Taxonomy" id="1714386"/>
    <lineage>
        <taxon>Eukaryota</taxon>
        <taxon>Sar</taxon>
        <taxon>Stramenopiles</taxon>
        <taxon>Ochrophyta</taxon>
        <taxon>Bolidophyceae</taxon>
        <taxon>Parmales</taxon>
        <taxon>Triparmaceae</taxon>
        <taxon>Triparma</taxon>
    </lineage>
</organism>